<dbReference type="GO" id="GO:0016604">
    <property type="term" value="C:nuclear body"/>
    <property type="evidence" value="ECO:0007669"/>
    <property type="project" value="TreeGrafter"/>
</dbReference>
<protein>
    <recommendedName>
        <fullName evidence="3">Serrate RNA effector molecule homolog</fullName>
    </recommendedName>
    <alternativeName>
        <fullName evidence="5">Arsenite-resistance protein 2 homolog</fullName>
    </alternativeName>
</protein>
<feature type="compositionally biased region" description="Polar residues" evidence="6">
    <location>
        <begin position="332"/>
        <end position="345"/>
    </location>
</feature>
<dbReference type="FunCoup" id="A0A1V9X5U8">
    <property type="interactions" value="1918"/>
</dbReference>
<feature type="compositionally biased region" description="Basic and acidic residues" evidence="6">
    <location>
        <begin position="261"/>
        <end position="273"/>
    </location>
</feature>
<evidence type="ECO:0000313" key="9">
    <source>
        <dbReference type="EMBL" id="OQR68743.1"/>
    </source>
</evidence>
<comment type="subcellular location">
    <subcellularLocation>
        <location evidence="1">Nucleus</location>
    </subcellularLocation>
</comment>
<dbReference type="Proteomes" id="UP000192247">
    <property type="component" value="Unassembled WGS sequence"/>
</dbReference>
<dbReference type="OrthoDB" id="342064at2759"/>
<dbReference type="AlphaFoldDB" id="A0A1V9X5U8"/>
<comment type="similarity">
    <text evidence="2">Belongs to the ARS2 family.</text>
</comment>
<feature type="region of interest" description="Disordered" evidence="6">
    <location>
        <begin position="685"/>
        <end position="731"/>
    </location>
</feature>
<evidence type="ECO:0000259" key="7">
    <source>
        <dbReference type="Pfam" id="PF04959"/>
    </source>
</evidence>
<gene>
    <name evidence="9" type="ORF">BIW11_12710</name>
</gene>
<feature type="region of interest" description="Disordered" evidence="6">
    <location>
        <begin position="764"/>
        <end position="818"/>
    </location>
</feature>
<dbReference type="STRING" id="418985.A0A1V9X5U8"/>
<keyword evidence="4" id="KW-0539">Nucleus</keyword>
<comment type="caution">
    <text evidence="9">The sequence shown here is derived from an EMBL/GenBank/DDBJ whole genome shotgun (WGS) entry which is preliminary data.</text>
</comment>
<dbReference type="PANTHER" id="PTHR13165:SF0">
    <property type="entry name" value="SERRATE RNA EFFECTOR MOLECULE HOMOLOG"/>
    <property type="match status" value="1"/>
</dbReference>
<feature type="compositionally biased region" description="Basic and acidic residues" evidence="6">
    <location>
        <begin position="8"/>
        <end position="48"/>
    </location>
</feature>
<evidence type="ECO:0000313" key="10">
    <source>
        <dbReference type="Proteomes" id="UP000192247"/>
    </source>
</evidence>
<proteinExistence type="inferred from homology"/>
<feature type="domain" description="SERRATE/Ars2 C-terminal" evidence="7">
    <location>
        <begin position="577"/>
        <end position="762"/>
    </location>
</feature>
<organism evidence="9 10">
    <name type="scientific">Tropilaelaps mercedesae</name>
    <dbReference type="NCBI Taxonomy" id="418985"/>
    <lineage>
        <taxon>Eukaryota</taxon>
        <taxon>Metazoa</taxon>
        <taxon>Ecdysozoa</taxon>
        <taxon>Arthropoda</taxon>
        <taxon>Chelicerata</taxon>
        <taxon>Arachnida</taxon>
        <taxon>Acari</taxon>
        <taxon>Parasitiformes</taxon>
        <taxon>Mesostigmata</taxon>
        <taxon>Gamasina</taxon>
        <taxon>Dermanyssoidea</taxon>
        <taxon>Laelapidae</taxon>
        <taxon>Tropilaelaps</taxon>
    </lineage>
</organism>
<feature type="compositionally biased region" description="Basic and acidic residues" evidence="6">
    <location>
        <begin position="282"/>
        <end position="291"/>
    </location>
</feature>
<name>A0A1V9X5U8_9ACAR</name>
<feature type="domain" description="SERRATE/Ars2 N-terminal" evidence="8">
    <location>
        <begin position="89"/>
        <end position="197"/>
    </location>
</feature>
<feature type="region of interest" description="Disordered" evidence="6">
    <location>
        <begin position="200"/>
        <end position="357"/>
    </location>
</feature>
<dbReference type="GO" id="GO:0031053">
    <property type="term" value="P:primary miRNA processing"/>
    <property type="evidence" value="ECO:0007669"/>
    <property type="project" value="TreeGrafter"/>
</dbReference>
<keyword evidence="10" id="KW-1185">Reference proteome</keyword>
<sequence>MADSDDEFDRRRRDKFARERNDYRDRRDYERDNYSRGRDYGRDYDRRRAYSPLRGGARETSPPVKRSRYESEPSGNTTGVSQPAMLTFKQFLANQDDCIDDQDAVKKYADYKTDFKRQQLEEFFKTHKDEEWFRLKYHPDECHKRKEQMQANIEKRLQVYQKVSGMGLLDKVELDVEKNDDIIRVMDTVAIFLEGGDEEDLKALDEPEPETKPHILEPVKEAPKTDDDKDKKRTSANDSKEEPTKREKGDDDSGLSENDADDAKKEEGEDDVSKVNAGNVSHENDATRDQDAINSTKLAASKVDIESGEDEDVKQRDVDKAKEDNLGEINEKNNQTGSEESTELSAKSEKSEIKRPRHLHRTSSIFLRTLSAAITKQEVEAMCRNYPGFLRVALADPQPERKFYRRGWITFERHVNTKEICWKLNNIRLRDTELGAILNRDLSRRVRSVNGIVSAKSVMKSDMKLAAKIIQNLDTQRGLYMQPGATESKNPLLCNITDYLIEEASAEEEELLGGSAGSGDDAKGDADSLLEKDSELSRVLDRLLWYLRIVHSVDYYSHSEYHNEDEMPNRCGIIHARGSIPTSQVTPKEIEEYISQFEQKVLPYSEPVRPISLDEAKKLGLKTEQDEVDKFMTANCQELAKEKFLCPLSGKKFKAPEYVHKHIINRHAEKLEEVKKNTMYYNNYVNDPKRPMLPEHPANKPRPPGGNGGHTAAGGPAGDSNGGGIPGAGPYGHYGGPGGPYGGYPPGRGPAGYGPPHGGYGAPIRGYGPPLDHGPYAGPRYGNKRGGPPFSGGPRGMRDPRPVVGYHDLDAPPDFDIF</sequence>
<dbReference type="InParanoid" id="A0A1V9X5U8"/>
<feature type="region of interest" description="Disordered" evidence="6">
    <location>
        <begin position="1"/>
        <end position="82"/>
    </location>
</feature>
<dbReference type="EMBL" id="MNPL01023396">
    <property type="protein sequence ID" value="OQR68743.1"/>
    <property type="molecule type" value="Genomic_DNA"/>
</dbReference>
<evidence type="ECO:0000256" key="1">
    <source>
        <dbReference type="ARBA" id="ARBA00004123"/>
    </source>
</evidence>
<evidence type="ECO:0000259" key="8">
    <source>
        <dbReference type="Pfam" id="PF12066"/>
    </source>
</evidence>
<evidence type="ECO:0000256" key="6">
    <source>
        <dbReference type="SAM" id="MobiDB-lite"/>
    </source>
</evidence>
<feature type="compositionally biased region" description="Gly residues" evidence="6">
    <location>
        <begin position="705"/>
        <end position="731"/>
    </location>
</feature>
<accession>A0A1V9X5U8</accession>
<dbReference type="Pfam" id="PF04959">
    <property type="entry name" value="ARS2"/>
    <property type="match status" value="1"/>
</dbReference>
<dbReference type="Pfam" id="PF12066">
    <property type="entry name" value="SERRATE_Ars2_N"/>
    <property type="match status" value="1"/>
</dbReference>
<dbReference type="InterPro" id="IPR007042">
    <property type="entry name" value="SERRATE/Ars2_C"/>
</dbReference>
<dbReference type="InterPro" id="IPR021933">
    <property type="entry name" value="SERRATE/Ars2_N"/>
</dbReference>
<evidence type="ECO:0000256" key="2">
    <source>
        <dbReference type="ARBA" id="ARBA00005407"/>
    </source>
</evidence>
<reference evidence="9 10" key="1">
    <citation type="journal article" date="2017" name="Gigascience">
        <title>Draft genome of the honey bee ectoparasitic mite, Tropilaelaps mercedesae, is shaped by the parasitic life history.</title>
        <authorList>
            <person name="Dong X."/>
            <person name="Armstrong S.D."/>
            <person name="Xia D."/>
            <person name="Makepeace B.L."/>
            <person name="Darby A.C."/>
            <person name="Kadowaki T."/>
        </authorList>
    </citation>
    <scope>NUCLEOTIDE SEQUENCE [LARGE SCALE GENOMIC DNA]</scope>
    <source>
        <strain evidence="9">Wuxi-XJTLU</strain>
    </source>
</reference>
<dbReference type="PANTHER" id="PTHR13165">
    <property type="entry name" value="ARSENITE-RESISTANCE PROTEIN 2"/>
    <property type="match status" value="1"/>
</dbReference>
<feature type="compositionally biased region" description="Basic and acidic residues" evidence="6">
    <location>
        <begin position="313"/>
        <end position="331"/>
    </location>
</feature>
<feature type="compositionally biased region" description="Basic and acidic residues" evidence="6">
    <location>
        <begin position="201"/>
        <end position="251"/>
    </location>
</feature>
<evidence type="ECO:0000256" key="5">
    <source>
        <dbReference type="ARBA" id="ARBA00030701"/>
    </source>
</evidence>
<dbReference type="InterPro" id="IPR039727">
    <property type="entry name" value="SE/Ars2"/>
</dbReference>
<evidence type="ECO:0000256" key="3">
    <source>
        <dbReference type="ARBA" id="ARBA00017364"/>
    </source>
</evidence>
<evidence type="ECO:0000256" key="4">
    <source>
        <dbReference type="ARBA" id="ARBA00023242"/>
    </source>
</evidence>